<protein>
    <submittedName>
        <fullName evidence="1">Transposase</fullName>
    </submittedName>
</protein>
<evidence type="ECO:0000313" key="1">
    <source>
        <dbReference type="EMBL" id="CVK31932.1"/>
    </source>
</evidence>
<proteinExistence type="predicted"/>
<name>A0A0X3BIG5_9EURY</name>
<dbReference type="Proteomes" id="UP000069850">
    <property type="component" value="Chromosome 1"/>
</dbReference>
<reference evidence="1 2" key="1">
    <citation type="submission" date="2016-01" db="EMBL/GenBank/DDBJ databases">
        <authorList>
            <person name="Manzoor S."/>
        </authorList>
    </citation>
    <scope>NUCLEOTIDE SEQUENCE [LARGE SCALE GENOMIC DNA]</scope>
    <source>
        <strain evidence="1">Methanoculleus sp MAB1</strain>
    </source>
</reference>
<organism evidence="1 2">
    <name type="scientific">Methanoculleus bourgensis</name>
    <dbReference type="NCBI Taxonomy" id="83986"/>
    <lineage>
        <taxon>Archaea</taxon>
        <taxon>Methanobacteriati</taxon>
        <taxon>Methanobacteriota</taxon>
        <taxon>Stenosarchaea group</taxon>
        <taxon>Methanomicrobia</taxon>
        <taxon>Methanomicrobiales</taxon>
        <taxon>Methanomicrobiaceae</taxon>
        <taxon>Methanoculleus</taxon>
    </lineage>
</organism>
<dbReference type="AlphaFoldDB" id="A0A0X3BIG5"/>
<evidence type="ECO:0000313" key="2">
    <source>
        <dbReference type="Proteomes" id="UP000069850"/>
    </source>
</evidence>
<sequence>MYTDFDQERYRERNKVETAFSVLKRRFGEELKARKYWYQVKEIKSKVILHNLTKAGQAV</sequence>
<gene>
    <name evidence="1" type="ORF">MMAB1_0718</name>
</gene>
<dbReference type="EMBL" id="LT158599">
    <property type="protein sequence ID" value="CVK31932.1"/>
    <property type="molecule type" value="Genomic_DNA"/>
</dbReference>
<accession>A0A0X3BIG5</accession>
<dbReference type="KEGG" id="mema:MMAB1_0718"/>